<dbReference type="AlphaFoldDB" id="A0A6I1MVF1"/>
<keyword evidence="2" id="KW-0808">Transferase</keyword>
<sequence length="149" mass="17706">MKYMGDSNWWNERFKIRKLNIMHHEKCLEKDIKFFPKEGKILDVACGDGRNSIYLAKLRYSVCAIDFSEEALTRLNYFSRKENLHIETKLVDLSTNDVFINLDKYDGIIINHYRLNPHLYNKLFRYVNEGGILWVNGFREVPNDNPNIT</sequence>
<dbReference type="EMBL" id="WHJC01000325">
    <property type="protein sequence ID" value="MPQ44811.1"/>
    <property type="molecule type" value="Genomic_DNA"/>
</dbReference>
<organism evidence="2 3">
    <name type="scientific">Clostridium tarantellae</name>
    <dbReference type="NCBI Taxonomy" id="39493"/>
    <lineage>
        <taxon>Bacteria</taxon>
        <taxon>Bacillati</taxon>
        <taxon>Bacillota</taxon>
        <taxon>Clostridia</taxon>
        <taxon>Eubacteriales</taxon>
        <taxon>Clostridiaceae</taxon>
        <taxon>Clostridium</taxon>
    </lineage>
</organism>
<dbReference type="RefSeq" id="WP_152891604.1">
    <property type="nucleotide sequence ID" value="NZ_WHJC01000325.1"/>
</dbReference>
<proteinExistence type="predicted"/>
<dbReference type="Gene3D" id="3.40.50.150">
    <property type="entry name" value="Vaccinia Virus protein VP39"/>
    <property type="match status" value="1"/>
</dbReference>
<comment type="caution">
    <text evidence="2">The sequence shown here is derived from an EMBL/GenBank/DDBJ whole genome shotgun (WGS) entry which is preliminary data.</text>
</comment>
<feature type="non-terminal residue" evidence="2">
    <location>
        <position position="149"/>
    </location>
</feature>
<dbReference type="SUPFAM" id="SSF53335">
    <property type="entry name" value="S-adenosyl-L-methionine-dependent methyltransferases"/>
    <property type="match status" value="1"/>
</dbReference>
<keyword evidence="2" id="KW-0489">Methyltransferase</keyword>
<dbReference type="OrthoDB" id="9804312at2"/>
<dbReference type="CDD" id="cd02440">
    <property type="entry name" value="AdoMet_MTases"/>
    <property type="match status" value="1"/>
</dbReference>
<gene>
    <name evidence="2" type="ORF">GBZ86_13805</name>
</gene>
<evidence type="ECO:0000313" key="3">
    <source>
        <dbReference type="Proteomes" id="UP000430345"/>
    </source>
</evidence>
<dbReference type="InterPro" id="IPR015985">
    <property type="entry name" value="TehB-like_dom"/>
</dbReference>
<evidence type="ECO:0000259" key="1">
    <source>
        <dbReference type="Pfam" id="PF03848"/>
    </source>
</evidence>
<dbReference type="Proteomes" id="UP000430345">
    <property type="component" value="Unassembled WGS sequence"/>
</dbReference>
<feature type="domain" description="Tellurite resistance methyltransferase TehB-like" evidence="1">
    <location>
        <begin position="29"/>
        <end position="109"/>
    </location>
</feature>
<dbReference type="InterPro" id="IPR029063">
    <property type="entry name" value="SAM-dependent_MTases_sf"/>
</dbReference>
<name>A0A6I1MVF1_9CLOT</name>
<dbReference type="GO" id="GO:0008168">
    <property type="term" value="F:methyltransferase activity"/>
    <property type="evidence" value="ECO:0007669"/>
    <property type="project" value="UniProtKB-KW"/>
</dbReference>
<dbReference type="Pfam" id="PF03848">
    <property type="entry name" value="TehB"/>
    <property type="match status" value="1"/>
</dbReference>
<reference evidence="2 3" key="1">
    <citation type="submission" date="2019-10" db="EMBL/GenBank/DDBJ databases">
        <title>The Genome Sequence of Clostridium tarantellae Isolated from Fish Brain.</title>
        <authorList>
            <person name="Bano L."/>
            <person name="Kiel M."/>
            <person name="Sales G."/>
            <person name="Doxey A.C."/>
            <person name="Mansfield M.J."/>
            <person name="Schiavone M."/>
            <person name="Rossetto O."/>
            <person name="Pirazzini M."/>
            <person name="Dobrindt U."/>
            <person name="Montecucco C."/>
        </authorList>
    </citation>
    <scope>NUCLEOTIDE SEQUENCE [LARGE SCALE GENOMIC DNA]</scope>
    <source>
        <strain evidence="2 3">DSM 3997</strain>
    </source>
</reference>
<keyword evidence="3" id="KW-1185">Reference proteome</keyword>
<accession>A0A6I1MVF1</accession>
<evidence type="ECO:0000313" key="2">
    <source>
        <dbReference type="EMBL" id="MPQ44811.1"/>
    </source>
</evidence>
<dbReference type="GO" id="GO:0032259">
    <property type="term" value="P:methylation"/>
    <property type="evidence" value="ECO:0007669"/>
    <property type="project" value="UniProtKB-KW"/>
</dbReference>
<protein>
    <submittedName>
        <fullName evidence="2">Methyltransferase domain-containing protein</fullName>
    </submittedName>
</protein>